<dbReference type="Pfam" id="PF00881">
    <property type="entry name" value="Nitroreductase"/>
    <property type="match status" value="1"/>
</dbReference>
<dbReference type="SUPFAM" id="SSF55469">
    <property type="entry name" value="FMN-dependent nitroreductase-like"/>
    <property type="match status" value="1"/>
</dbReference>
<comment type="cofactor">
    <cofactor evidence="1">
        <name>FMN</name>
        <dbReference type="ChEBI" id="CHEBI:58210"/>
    </cofactor>
</comment>
<organism evidence="7 8">
    <name type="scientific">Candidatus Anaerobiospirillum merdipullorum</name>
    <dbReference type="NCBI Taxonomy" id="2838450"/>
    <lineage>
        <taxon>Bacteria</taxon>
        <taxon>Pseudomonadati</taxon>
        <taxon>Pseudomonadota</taxon>
        <taxon>Gammaproteobacteria</taxon>
        <taxon>Aeromonadales</taxon>
        <taxon>Succinivibrionaceae</taxon>
        <taxon>Anaerobiospirillum</taxon>
    </lineage>
</organism>
<evidence type="ECO:0000313" key="8">
    <source>
        <dbReference type="Proteomes" id="UP000824150"/>
    </source>
</evidence>
<proteinExistence type="inferred from homology"/>
<keyword evidence="3" id="KW-0285">Flavoprotein</keyword>
<gene>
    <name evidence="7" type="ORF">IAA31_02430</name>
</gene>
<reference evidence="7" key="1">
    <citation type="journal article" date="2021" name="PeerJ">
        <title>Extensive microbial diversity within the chicken gut microbiome revealed by metagenomics and culture.</title>
        <authorList>
            <person name="Gilroy R."/>
            <person name="Ravi A."/>
            <person name="Getino M."/>
            <person name="Pursley I."/>
            <person name="Horton D.L."/>
            <person name="Alikhan N.F."/>
            <person name="Baker D."/>
            <person name="Gharbi K."/>
            <person name="Hall N."/>
            <person name="Watson M."/>
            <person name="Adriaenssens E.M."/>
            <person name="Foster-Nyarko E."/>
            <person name="Jarju S."/>
            <person name="Secka A."/>
            <person name="Antonio M."/>
            <person name="Oren A."/>
            <person name="Chaudhuri R.R."/>
            <person name="La Ragione R."/>
            <person name="Hildebrand F."/>
            <person name="Pallen M.J."/>
        </authorList>
    </citation>
    <scope>NUCLEOTIDE SEQUENCE</scope>
    <source>
        <strain evidence="7">687</strain>
    </source>
</reference>
<evidence type="ECO:0000256" key="3">
    <source>
        <dbReference type="ARBA" id="ARBA00022630"/>
    </source>
</evidence>
<evidence type="ECO:0000259" key="6">
    <source>
        <dbReference type="Pfam" id="PF00881"/>
    </source>
</evidence>
<accession>A0A9E2KMS7</accession>
<evidence type="ECO:0000256" key="4">
    <source>
        <dbReference type="ARBA" id="ARBA00022643"/>
    </source>
</evidence>
<keyword evidence="5" id="KW-0560">Oxidoreductase</keyword>
<comment type="similarity">
    <text evidence="2">Belongs to the nitroreductase family.</text>
</comment>
<dbReference type="GO" id="GO:0016491">
    <property type="term" value="F:oxidoreductase activity"/>
    <property type="evidence" value="ECO:0007669"/>
    <property type="project" value="UniProtKB-KW"/>
</dbReference>
<feature type="domain" description="Nitroreductase" evidence="6">
    <location>
        <begin position="8"/>
        <end position="61"/>
    </location>
</feature>
<dbReference type="InterPro" id="IPR000415">
    <property type="entry name" value="Nitroreductase-like"/>
</dbReference>
<comment type="caution">
    <text evidence="7">The sequence shown here is derived from an EMBL/GenBank/DDBJ whole genome shotgun (WGS) entry which is preliminary data.</text>
</comment>
<evidence type="ECO:0000256" key="2">
    <source>
        <dbReference type="ARBA" id="ARBA00007118"/>
    </source>
</evidence>
<dbReference type="InterPro" id="IPR029479">
    <property type="entry name" value="Nitroreductase"/>
</dbReference>
<reference evidence="7" key="2">
    <citation type="submission" date="2021-04" db="EMBL/GenBank/DDBJ databases">
        <authorList>
            <person name="Gilroy R."/>
        </authorList>
    </citation>
    <scope>NUCLEOTIDE SEQUENCE</scope>
    <source>
        <strain evidence="7">687</strain>
    </source>
</reference>
<name>A0A9E2KMS7_9GAMM</name>
<evidence type="ECO:0000313" key="7">
    <source>
        <dbReference type="EMBL" id="MBU3826336.1"/>
    </source>
</evidence>
<dbReference type="Gene3D" id="3.40.109.10">
    <property type="entry name" value="NADH Oxidase"/>
    <property type="match status" value="1"/>
</dbReference>
<sequence length="109" mass="12364">MDFLQLATERYSVRSFALKPIEDEKLMQILRAGQVAPTAVNFQPHQIYVLKSEAALQKIRSLTRFTYQAPVVLLCCADLTRAWKSPVEIGYNTAEMDVSIVCTHMMLEA</sequence>
<dbReference type="Proteomes" id="UP000824150">
    <property type="component" value="Unassembled WGS sequence"/>
</dbReference>
<evidence type="ECO:0000256" key="5">
    <source>
        <dbReference type="ARBA" id="ARBA00023002"/>
    </source>
</evidence>
<protein>
    <submittedName>
        <fullName evidence="7">Nitroreductase family protein</fullName>
    </submittedName>
</protein>
<keyword evidence="4" id="KW-0288">FMN</keyword>
<evidence type="ECO:0000256" key="1">
    <source>
        <dbReference type="ARBA" id="ARBA00001917"/>
    </source>
</evidence>
<dbReference type="PANTHER" id="PTHR43673">
    <property type="entry name" value="NAD(P)H NITROREDUCTASE YDGI-RELATED"/>
    <property type="match status" value="1"/>
</dbReference>
<dbReference type="CDD" id="cd20609">
    <property type="entry name" value="nitroreductase"/>
    <property type="match status" value="1"/>
</dbReference>
<dbReference type="AlphaFoldDB" id="A0A9E2KMS7"/>
<dbReference type="PANTHER" id="PTHR43673:SF2">
    <property type="entry name" value="NITROREDUCTASE"/>
    <property type="match status" value="1"/>
</dbReference>
<dbReference type="EMBL" id="JAHLFG010000028">
    <property type="protein sequence ID" value="MBU3826336.1"/>
    <property type="molecule type" value="Genomic_DNA"/>
</dbReference>